<dbReference type="InterPro" id="IPR007624">
    <property type="entry name" value="RNA_pol_sigma70_r3"/>
</dbReference>
<name>A0A1H8HPF6_9BACI</name>
<dbReference type="NCBIfam" id="TIGR02937">
    <property type="entry name" value="sigma70-ECF"/>
    <property type="match status" value="1"/>
</dbReference>
<keyword evidence="6" id="KW-0282">Flagellum</keyword>
<dbReference type="InterPro" id="IPR000943">
    <property type="entry name" value="RNA_pol_sigma70"/>
</dbReference>
<reference evidence="6 7" key="1">
    <citation type="submission" date="2016-10" db="EMBL/GenBank/DDBJ databases">
        <authorList>
            <person name="de Groot N.N."/>
        </authorList>
    </citation>
    <scope>NUCLEOTIDE SEQUENCE [LARGE SCALE GENOMIC DNA]</scope>
    <source>
        <strain evidence="6 7">CGMCC 1.10434</strain>
    </source>
</reference>
<dbReference type="Pfam" id="PF04545">
    <property type="entry name" value="Sigma70_r4"/>
    <property type="match status" value="1"/>
</dbReference>
<keyword evidence="6" id="KW-0966">Cell projection</keyword>
<dbReference type="Gene3D" id="1.20.140.160">
    <property type="match status" value="1"/>
</dbReference>
<evidence type="ECO:0000313" key="7">
    <source>
        <dbReference type="Proteomes" id="UP000199300"/>
    </source>
</evidence>
<proteinExistence type="predicted"/>
<dbReference type="CDD" id="cd06171">
    <property type="entry name" value="Sigma70_r4"/>
    <property type="match status" value="1"/>
</dbReference>
<dbReference type="NCBIfam" id="NF005809">
    <property type="entry name" value="PRK07670.1"/>
    <property type="match status" value="1"/>
</dbReference>
<organism evidence="6 7">
    <name type="scientific">Amphibacillus marinus</name>
    <dbReference type="NCBI Taxonomy" id="872970"/>
    <lineage>
        <taxon>Bacteria</taxon>
        <taxon>Bacillati</taxon>
        <taxon>Bacillota</taxon>
        <taxon>Bacilli</taxon>
        <taxon>Bacillales</taxon>
        <taxon>Bacillaceae</taxon>
        <taxon>Amphibacillus</taxon>
    </lineage>
</organism>
<dbReference type="AlphaFoldDB" id="A0A1H8HPF6"/>
<dbReference type="STRING" id="872970.SAMN04488134_101402"/>
<keyword evidence="6" id="KW-0969">Cilium</keyword>
<dbReference type="InterPro" id="IPR007627">
    <property type="entry name" value="RNA_pol_sigma70_r2"/>
</dbReference>
<dbReference type="Gene3D" id="1.10.1740.10">
    <property type="match status" value="1"/>
</dbReference>
<evidence type="ECO:0000256" key="1">
    <source>
        <dbReference type="ARBA" id="ARBA00023015"/>
    </source>
</evidence>
<dbReference type="SUPFAM" id="SSF88946">
    <property type="entry name" value="Sigma2 domain of RNA polymerase sigma factors"/>
    <property type="match status" value="1"/>
</dbReference>
<dbReference type="GO" id="GO:0016987">
    <property type="term" value="F:sigma factor activity"/>
    <property type="evidence" value="ECO:0007669"/>
    <property type="project" value="UniProtKB-KW"/>
</dbReference>
<sequence>MIDQKEAIDQLWIKWKASRDSDTANRLVEYYLYLIDYHVQRISAHLPQNVLRDDIRSLGFVGLFDALQKFEPERDLKFDTYASFRIRGTIIDGLRKEDWLSRLTRERAKKIDQATSMLTQQLQRQPTASEIAKHLNITTQEVETSYKDVLFANLLSMEEKTSDDSDDYKEGIGHSIIDNQQLSPEDLMVKQENYQELANSIHNLNKNEQLVISLFYHEELSFTEIGQVLSLTTSRISQIHKQAIFKLRHALS</sequence>
<keyword evidence="4" id="KW-0804">Transcription</keyword>
<accession>A0A1H8HPF6</accession>
<dbReference type="InterPro" id="IPR013324">
    <property type="entry name" value="RNA_pol_sigma_r3/r4-like"/>
</dbReference>
<evidence type="ECO:0000313" key="6">
    <source>
        <dbReference type="EMBL" id="SEN57877.1"/>
    </source>
</evidence>
<gene>
    <name evidence="6" type="ORF">SAMN04488134_101402</name>
</gene>
<dbReference type="PRINTS" id="PR00046">
    <property type="entry name" value="SIGMA70FCT"/>
</dbReference>
<dbReference type="GO" id="GO:0003899">
    <property type="term" value="F:DNA-directed RNA polymerase activity"/>
    <property type="evidence" value="ECO:0007669"/>
    <property type="project" value="InterPro"/>
</dbReference>
<evidence type="ECO:0000256" key="4">
    <source>
        <dbReference type="ARBA" id="ARBA00023163"/>
    </source>
</evidence>
<dbReference type="GO" id="GO:0006352">
    <property type="term" value="P:DNA-templated transcription initiation"/>
    <property type="evidence" value="ECO:0007669"/>
    <property type="project" value="InterPro"/>
</dbReference>
<dbReference type="InterPro" id="IPR007630">
    <property type="entry name" value="RNA_pol_sigma70_r4"/>
</dbReference>
<feature type="domain" description="RNA polymerase sigma-70" evidence="5">
    <location>
        <begin position="221"/>
        <end position="247"/>
    </location>
</feature>
<dbReference type="InterPro" id="IPR014284">
    <property type="entry name" value="RNA_pol_sigma-70_dom"/>
</dbReference>
<keyword evidence="2" id="KW-0731">Sigma factor</keyword>
<evidence type="ECO:0000259" key="5">
    <source>
        <dbReference type="PROSITE" id="PS00716"/>
    </source>
</evidence>
<evidence type="ECO:0000256" key="2">
    <source>
        <dbReference type="ARBA" id="ARBA00023082"/>
    </source>
</evidence>
<dbReference type="PIRSF" id="PIRSF000770">
    <property type="entry name" value="RNA_pol_sigma-SigE/K"/>
    <property type="match status" value="1"/>
</dbReference>
<dbReference type="Pfam" id="PF04542">
    <property type="entry name" value="Sigma70_r2"/>
    <property type="match status" value="1"/>
</dbReference>
<keyword evidence="7" id="KW-1185">Reference proteome</keyword>
<protein>
    <submittedName>
        <fullName evidence="6">RNA polymerase sigma factor for flagellar operon FliA</fullName>
    </submittedName>
</protein>
<dbReference type="Pfam" id="PF04539">
    <property type="entry name" value="Sigma70_r3"/>
    <property type="match status" value="1"/>
</dbReference>
<dbReference type="InterPro" id="IPR013325">
    <property type="entry name" value="RNA_pol_sigma_r2"/>
</dbReference>
<evidence type="ECO:0000256" key="3">
    <source>
        <dbReference type="ARBA" id="ARBA00023125"/>
    </source>
</evidence>
<dbReference type="PANTHER" id="PTHR30385:SF7">
    <property type="entry name" value="RNA POLYMERASE SIGMA FACTOR FLIA"/>
    <property type="match status" value="1"/>
</dbReference>
<dbReference type="SUPFAM" id="SSF88659">
    <property type="entry name" value="Sigma3 and sigma4 domains of RNA polymerase sigma factors"/>
    <property type="match status" value="2"/>
</dbReference>
<dbReference type="GO" id="GO:0003677">
    <property type="term" value="F:DNA binding"/>
    <property type="evidence" value="ECO:0007669"/>
    <property type="project" value="UniProtKB-KW"/>
</dbReference>
<dbReference type="PROSITE" id="PS00716">
    <property type="entry name" value="SIGMA70_2"/>
    <property type="match status" value="1"/>
</dbReference>
<keyword evidence="3" id="KW-0238">DNA-binding</keyword>
<dbReference type="OrthoDB" id="9799825at2"/>
<keyword evidence="1" id="KW-0805">Transcription regulation</keyword>
<dbReference type="PANTHER" id="PTHR30385">
    <property type="entry name" value="SIGMA FACTOR F FLAGELLAR"/>
    <property type="match status" value="1"/>
</dbReference>
<dbReference type="EMBL" id="FODJ01000001">
    <property type="protein sequence ID" value="SEN57877.1"/>
    <property type="molecule type" value="Genomic_DNA"/>
</dbReference>
<dbReference type="InterPro" id="IPR012845">
    <property type="entry name" value="RNA_pol_sigma_FliA_WhiG"/>
</dbReference>
<dbReference type="Proteomes" id="UP000199300">
    <property type="component" value="Unassembled WGS sequence"/>
</dbReference>
<dbReference type="RefSeq" id="WP_091494221.1">
    <property type="nucleotide sequence ID" value="NZ_FODJ01000001.1"/>
</dbReference>
<dbReference type="NCBIfam" id="TIGR02479">
    <property type="entry name" value="FliA_WhiG"/>
    <property type="match status" value="1"/>
</dbReference>